<keyword evidence="2" id="KW-1185">Reference proteome</keyword>
<dbReference type="EMBL" id="VITO01000014">
    <property type="protein sequence ID" value="TWB23188.1"/>
    <property type="molecule type" value="Genomic_DNA"/>
</dbReference>
<dbReference type="Proteomes" id="UP000316545">
    <property type="component" value="Unassembled WGS sequence"/>
</dbReference>
<reference evidence="1 2" key="1">
    <citation type="submission" date="2019-06" db="EMBL/GenBank/DDBJ databases">
        <title>Genomic Encyclopedia of Type Strains, Phase IV (KMG-V): Genome sequencing to study the core and pangenomes of soil and plant-associated prokaryotes.</title>
        <authorList>
            <person name="Whitman W."/>
        </authorList>
    </citation>
    <scope>NUCLEOTIDE SEQUENCE [LARGE SCALE GENOMIC DNA]</scope>
    <source>
        <strain evidence="1 2">BR 11865</strain>
    </source>
</reference>
<comment type="caution">
    <text evidence="1">The sequence shown here is derived from an EMBL/GenBank/DDBJ whole genome shotgun (WGS) entry which is preliminary data.</text>
</comment>
<protein>
    <submittedName>
        <fullName evidence="1">Uncharacterized protein</fullName>
    </submittedName>
</protein>
<evidence type="ECO:0000313" key="1">
    <source>
        <dbReference type="EMBL" id="TWB23188.1"/>
    </source>
</evidence>
<proteinExistence type="predicted"/>
<gene>
    <name evidence="1" type="ORF">FBZ88_114111</name>
</gene>
<accession>A0A560FNJ6</accession>
<organism evidence="1 2">
    <name type="scientific">Nitrospirillum amazonense</name>
    <dbReference type="NCBI Taxonomy" id="28077"/>
    <lineage>
        <taxon>Bacteria</taxon>
        <taxon>Pseudomonadati</taxon>
        <taxon>Pseudomonadota</taxon>
        <taxon>Alphaproteobacteria</taxon>
        <taxon>Rhodospirillales</taxon>
        <taxon>Azospirillaceae</taxon>
        <taxon>Nitrospirillum</taxon>
    </lineage>
</organism>
<dbReference type="AlphaFoldDB" id="A0A560FNJ6"/>
<evidence type="ECO:0000313" key="2">
    <source>
        <dbReference type="Proteomes" id="UP000316545"/>
    </source>
</evidence>
<name>A0A560FNJ6_9PROT</name>
<sequence length="44" mass="4982">MDEIVRAFAFHRSSRIVGLIGLTRTTAIRLAKEIGRVDHAKDME</sequence>